<evidence type="ECO:0000313" key="2">
    <source>
        <dbReference type="EMBL" id="GIY13223.1"/>
    </source>
</evidence>
<reference evidence="2 3" key="1">
    <citation type="submission" date="2021-06" db="EMBL/GenBank/DDBJ databases">
        <title>Caerostris extrusa draft genome.</title>
        <authorList>
            <person name="Kono N."/>
            <person name="Arakawa K."/>
        </authorList>
    </citation>
    <scope>NUCLEOTIDE SEQUENCE [LARGE SCALE GENOMIC DNA]</scope>
</reference>
<comment type="caution">
    <text evidence="2">The sequence shown here is derived from an EMBL/GenBank/DDBJ whole genome shotgun (WGS) entry which is preliminary data.</text>
</comment>
<evidence type="ECO:0000313" key="3">
    <source>
        <dbReference type="Proteomes" id="UP001054945"/>
    </source>
</evidence>
<organism evidence="2 3">
    <name type="scientific">Caerostris extrusa</name>
    <name type="common">Bark spider</name>
    <name type="synonym">Caerostris bankana</name>
    <dbReference type="NCBI Taxonomy" id="172846"/>
    <lineage>
        <taxon>Eukaryota</taxon>
        <taxon>Metazoa</taxon>
        <taxon>Ecdysozoa</taxon>
        <taxon>Arthropoda</taxon>
        <taxon>Chelicerata</taxon>
        <taxon>Arachnida</taxon>
        <taxon>Araneae</taxon>
        <taxon>Araneomorphae</taxon>
        <taxon>Entelegynae</taxon>
        <taxon>Araneoidea</taxon>
        <taxon>Araneidae</taxon>
        <taxon>Caerostris</taxon>
    </lineage>
</organism>
<sequence length="107" mass="11845">MNMGYSLQIAIVFDQPKWLSRVNCSKYVANVLQGKRNFNAGMRLQIAIIIGKLLPSSGGNNNSKDSFGESYASSGGSRDPRPAALMRRQGRGLRPFSWPVTTYTAFR</sequence>
<keyword evidence="3" id="KW-1185">Reference proteome</keyword>
<dbReference type="Proteomes" id="UP001054945">
    <property type="component" value="Unassembled WGS sequence"/>
</dbReference>
<accession>A0AAV4QT36</accession>
<gene>
    <name evidence="2" type="ORF">CEXT_234241</name>
</gene>
<proteinExistence type="predicted"/>
<protein>
    <submittedName>
        <fullName evidence="2">Uncharacterized protein</fullName>
    </submittedName>
</protein>
<feature type="compositionally biased region" description="Polar residues" evidence="1">
    <location>
        <begin position="57"/>
        <end position="76"/>
    </location>
</feature>
<name>A0AAV4QT36_CAEEX</name>
<evidence type="ECO:0000256" key="1">
    <source>
        <dbReference type="SAM" id="MobiDB-lite"/>
    </source>
</evidence>
<feature type="region of interest" description="Disordered" evidence="1">
    <location>
        <begin position="55"/>
        <end position="90"/>
    </location>
</feature>
<dbReference type="AlphaFoldDB" id="A0AAV4QT36"/>
<dbReference type="EMBL" id="BPLR01006907">
    <property type="protein sequence ID" value="GIY13223.1"/>
    <property type="molecule type" value="Genomic_DNA"/>
</dbReference>